<keyword evidence="2" id="KW-1185">Reference proteome</keyword>
<accession>A0A022QGL0</accession>
<proteinExistence type="predicted"/>
<organism evidence="1 2">
    <name type="scientific">Erythranthe guttata</name>
    <name type="common">Yellow monkey flower</name>
    <name type="synonym">Mimulus guttatus</name>
    <dbReference type="NCBI Taxonomy" id="4155"/>
    <lineage>
        <taxon>Eukaryota</taxon>
        <taxon>Viridiplantae</taxon>
        <taxon>Streptophyta</taxon>
        <taxon>Embryophyta</taxon>
        <taxon>Tracheophyta</taxon>
        <taxon>Spermatophyta</taxon>
        <taxon>Magnoliopsida</taxon>
        <taxon>eudicotyledons</taxon>
        <taxon>Gunneridae</taxon>
        <taxon>Pentapetalae</taxon>
        <taxon>asterids</taxon>
        <taxon>lamiids</taxon>
        <taxon>Lamiales</taxon>
        <taxon>Phrymaceae</taxon>
        <taxon>Erythranthe</taxon>
    </lineage>
</organism>
<protein>
    <submittedName>
        <fullName evidence="1">Uncharacterized protein</fullName>
    </submittedName>
</protein>
<reference evidence="1 2" key="1">
    <citation type="journal article" date="2013" name="Proc. Natl. Acad. Sci. U.S.A.">
        <title>Fine-scale variation in meiotic recombination in Mimulus inferred from population shotgun sequencing.</title>
        <authorList>
            <person name="Hellsten U."/>
            <person name="Wright K.M."/>
            <person name="Jenkins J."/>
            <person name="Shu S."/>
            <person name="Yuan Y."/>
            <person name="Wessler S.R."/>
            <person name="Schmutz J."/>
            <person name="Willis J.H."/>
            <person name="Rokhsar D.S."/>
        </authorList>
    </citation>
    <scope>NUCLEOTIDE SEQUENCE [LARGE SCALE GENOMIC DNA]</scope>
    <source>
        <strain evidence="2">cv. DUN x IM62</strain>
    </source>
</reference>
<gene>
    <name evidence="1" type="ORF">MIMGU_mgv1a017367mg</name>
</gene>
<sequence length="79" mass="9018">MPIKPNPTSFCRIPGSIFLSGFLKNHRREGSIPSSASVDLLLALKFDKTTPFLVDWNCEERFFCLLRVVVKRLRVLPVV</sequence>
<dbReference type="Proteomes" id="UP000030748">
    <property type="component" value="Unassembled WGS sequence"/>
</dbReference>
<evidence type="ECO:0000313" key="2">
    <source>
        <dbReference type="Proteomes" id="UP000030748"/>
    </source>
</evidence>
<evidence type="ECO:0000313" key="1">
    <source>
        <dbReference type="EMBL" id="EYU25645.1"/>
    </source>
</evidence>
<dbReference type="AlphaFoldDB" id="A0A022QGL0"/>
<name>A0A022QGL0_ERYGU</name>
<dbReference type="EMBL" id="KI631928">
    <property type="protein sequence ID" value="EYU25645.1"/>
    <property type="molecule type" value="Genomic_DNA"/>
</dbReference>